<feature type="compositionally biased region" description="Polar residues" evidence="1">
    <location>
        <begin position="266"/>
        <end position="279"/>
    </location>
</feature>
<accession>A0A843WZG5</accession>
<feature type="compositionally biased region" description="Basic residues" evidence="1">
    <location>
        <begin position="281"/>
        <end position="292"/>
    </location>
</feature>
<feature type="region of interest" description="Disordered" evidence="1">
    <location>
        <begin position="1"/>
        <end position="62"/>
    </location>
</feature>
<reference evidence="3" key="1">
    <citation type="submission" date="2017-07" db="EMBL/GenBank/DDBJ databases">
        <title>Taro Niue Genome Assembly and Annotation.</title>
        <authorList>
            <person name="Atibalentja N."/>
            <person name="Keating K."/>
            <person name="Fields C.J."/>
        </authorList>
    </citation>
    <scope>NUCLEOTIDE SEQUENCE</scope>
    <source>
        <strain evidence="3">Niue_2</strain>
        <tissue evidence="3">Leaf</tissue>
    </source>
</reference>
<feature type="non-terminal residue" evidence="3">
    <location>
        <position position="315"/>
    </location>
</feature>
<evidence type="ECO:0000313" key="3">
    <source>
        <dbReference type="EMBL" id="MQM09514.1"/>
    </source>
</evidence>
<name>A0A843WZG5_COLES</name>
<evidence type="ECO:0000313" key="4">
    <source>
        <dbReference type="Proteomes" id="UP000652761"/>
    </source>
</evidence>
<keyword evidence="4" id="KW-1185">Reference proteome</keyword>
<dbReference type="PANTHER" id="PTHR47584:SF14">
    <property type="entry name" value="L10-INTERACTING MYB DOMAIN-CONTAINING PROTEIN-LIKE"/>
    <property type="match status" value="1"/>
</dbReference>
<feature type="region of interest" description="Disordered" evidence="1">
    <location>
        <begin position="195"/>
        <end position="222"/>
    </location>
</feature>
<feature type="compositionally biased region" description="Polar residues" evidence="1">
    <location>
        <begin position="17"/>
        <end position="36"/>
    </location>
</feature>
<dbReference type="Proteomes" id="UP000652761">
    <property type="component" value="Unassembled WGS sequence"/>
</dbReference>
<sequence length="315" mass="35802">MHPSAKRRKEEDERCTDASTSNPDQSTASCSSSNSVYLRRQKKPRIDEGMSDGVPVEDGKKVRHPNWETSMDRVLLDLMIEEMHKKNYTCGSFKVASWRSIGYLFNVAMGENSTWVQVKDRFKILKRRYALYEELLKLSGWGWDPETQCPIPGYEGAWDEALRVNSRFSTIKRKPFPLYDQMQLLCKNNTCIGEQAEGPPRMGKGRNVRERSPSSPHLHMNDDSFVIPPPPNVVDDLTPDFSQEKHNYMTSFTAGQHTESIRNEGSPITPNIPTSNEQGTSRRKGVGNKGKGKMREKDVSSATLQMIAEASRERN</sequence>
<dbReference type="EMBL" id="NMUH01004401">
    <property type="protein sequence ID" value="MQM09514.1"/>
    <property type="molecule type" value="Genomic_DNA"/>
</dbReference>
<gene>
    <name evidence="3" type="ORF">Taro_042389</name>
</gene>
<dbReference type="OrthoDB" id="694532at2759"/>
<organism evidence="3 4">
    <name type="scientific">Colocasia esculenta</name>
    <name type="common">Wild taro</name>
    <name type="synonym">Arum esculentum</name>
    <dbReference type="NCBI Taxonomy" id="4460"/>
    <lineage>
        <taxon>Eukaryota</taxon>
        <taxon>Viridiplantae</taxon>
        <taxon>Streptophyta</taxon>
        <taxon>Embryophyta</taxon>
        <taxon>Tracheophyta</taxon>
        <taxon>Spermatophyta</taxon>
        <taxon>Magnoliopsida</taxon>
        <taxon>Liliopsida</taxon>
        <taxon>Araceae</taxon>
        <taxon>Aroideae</taxon>
        <taxon>Colocasieae</taxon>
        <taxon>Colocasia</taxon>
    </lineage>
</organism>
<dbReference type="InterPro" id="IPR024752">
    <property type="entry name" value="Myb/SANT-like_dom"/>
</dbReference>
<dbReference type="AlphaFoldDB" id="A0A843WZG5"/>
<protein>
    <recommendedName>
        <fullName evidence="2">Myb/SANT-like domain-containing protein</fullName>
    </recommendedName>
</protein>
<proteinExistence type="predicted"/>
<feature type="domain" description="Myb/SANT-like" evidence="2">
    <location>
        <begin position="66"/>
        <end position="149"/>
    </location>
</feature>
<evidence type="ECO:0000259" key="2">
    <source>
        <dbReference type="Pfam" id="PF12776"/>
    </source>
</evidence>
<dbReference type="Pfam" id="PF12776">
    <property type="entry name" value="Myb_DNA-bind_3"/>
    <property type="match status" value="1"/>
</dbReference>
<dbReference type="InterPro" id="IPR045026">
    <property type="entry name" value="LIMYB"/>
</dbReference>
<dbReference type="PANTHER" id="PTHR47584">
    <property type="match status" value="1"/>
</dbReference>
<evidence type="ECO:0000256" key="1">
    <source>
        <dbReference type="SAM" id="MobiDB-lite"/>
    </source>
</evidence>
<feature type="region of interest" description="Disordered" evidence="1">
    <location>
        <begin position="260"/>
        <end position="315"/>
    </location>
</feature>
<comment type="caution">
    <text evidence="3">The sequence shown here is derived from an EMBL/GenBank/DDBJ whole genome shotgun (WGS) entry which is preliminary data.</text>
</comment>